<gene>
    <name evidence="1" type="ORF">CYLTODRAFT_445003</name>
</gene>
<keyword evidence="2" id="KW-1185">Reference proteome</keyword>
<accession>A0A0D7B6Y7</accession>
<protein>
    <recommendedName>
        <fullName evidence="3">F-box domain-containing protein</fullName>
    </recommendedName>
</protein>
<reference evidence="1 2" key="1">
    <citation type="journal article" date="2015" name="Fungal Genet. Biol.">
        <title>Evolution of novel wood decay mechanisms in Agaricales revealed by the genome sequences of Fistulina hepatica and Cylindrobasidium torrendii.</title>
        <authorList>
            <person name="Floudas D."/>
            <person name="Held B.W."/>
            <person name="Riley R."/>
            <person name="Nagy L.G."/>
            <person name="Koehler G."/>
            <person name="Ransdell A.S."/>
            <person name="Younus H."/>
            <person name="Chow J."/>
            <person name="Chiniquy J."/>
            <person name="Lipzen A."/>
            <person name="Tritt A."/>
            <person name="Sun H."/>
            <person name="Haridas S."/>
            <person name="LaButti K."/>
            <person name="Ohm R.A."/>
            <person name="Kues U."/>
            <person name="Blanchette R.A."/>
            <person name="Grigoriev I.V."/>
            <person name="Minto R.E."/>
            <person name="Hibbett D.S."/>
        </authorList>
    </citation>
    <scope>NUCLEOTIDE SEQUENCE [LARGE SCALE GENOMIC DNA]</scope>
    <source>
        <strain evidence="1 2">FP15055 ss-10</strain>
    </source>
</reference>
<proteinExistence type="predicted"/>
<name>A0A0D7B6Y7_9AGAR</name>
<dbReference type="Proteomes" id="UP000054007">
    <property type="component" value="Unassembled WGS sequence"/>
</dbReference>
<evidence type="ECO:0000313" key="1">
    <source>
        <dbReference type="EMBL" id="KIY65990.1"/>
    </source>
</evidence>
<evidence type="ECO:0008006" key="3">
    <source>
        <dbReference type="Google" id="ProtNLM"/>
    </source>
</evidence>
<evidence type="ECO:0000313" key="2">
    <source>
        <dbReference type="Proteomes" id="UP000054007"/>
    </source>
</evidence>
<dbReference type="EMBL" id="KN880570">
    <property type="protein sequence ID" value="KIY65990.1"/>
    <property type="molecule type" value="Genomic_DNA"/>
</dbReference>
<sequence length="241" mass="26989">MVTLRPGSPPCMHLPSELYALIVAACAHIDISTLPPLALTCREFYTMSRRHPWRDLAARYCNHEFQREIAALREPLLSLPGLGKTIRSLTIVGRGAAVAHADPEVFDVLRALENLQEFSLRWATLVLIGGDVGKTGLHVRTLRLHKVRCDNCEGLLFPWWRTFKALSLLELVDLELPSLVDELAQSGREGTEVGSPTSPAAKSIRLSSLILASGDEGHRIFQIWPSCKFKGWRMVWVLIEY</sequence>
<dbReference type="AlphaFoldDB" id="A0A0D7B6Y7"/>
<organism evidence="1 2">
    <name type="scientific">Cylindrobasidium torrendii FP15055 ss-10</name>
    <dbReference type="NCBI Taxonomy" id="1314674"/>
    <lineage>
        <taxon>Eukaryota</taxon>
        <taxon>Fungi</taxon>
        <taxon>Dikarya</taxon>
        <taxon>Basidiomycota</taxon>
        <taxon>Agaricomycotina</taxon>
        <taxon>Agaricomycetes</taxon>
        <taxon>Agaricomycetidae</taxon>
        <taxon>Agaricales</taxon>
        <taxon>Marasmiineae</taxon>
        <taxon>Physalacriaceae</taxon>
        <taxon>Cylindrobasidium</taxon>
    </lineage>
</organism>